<sequence length="120" mass="12828">MPDHREHEVRREELAEGVDQREEEDPEADHREPVRSRHDRQPRHAGVAEELAHQGAGASALVVAAVLGLSQPEGREEVVHRLGEEGDGDGGDAEADDDGDDLEGTHAGESTDGLTSAPGM</sequence>
<gene>
    <name evidence="2" type="ORF">GCM10009740_01360</name>
</gene>
<organism evidence="2 3">
    <name type="scientific">Terrabacter terrae</name>
    <dbReference type="NCBI Taxonomy" id="318434"/>
    <lineage>
        <taxon>Bacteria</taxon>
        <taxon>Bacillati</taxon>
        <taxon>Actinomycetota</taxon>
        <taxon>Actinomycetes</taxon>
        <taxon>Micrococcales</taxon>
        <taxon>Intrasporangiaceae</taxon>
        <taxon>Terrabacter</taxon>
    </lineage>
</organism>
<evidence type="ECO:0000313" key="2">
    <source>
        <dbReference type="EMBL" id="GAA2017588.1"/>
    </source>
</evidence>
<dbReference type="Proteomes" id="UP001501285">
    <property type="component" value="Unassembled WGS sequence"/>
</dbReference>
<feature type="region of interest" description="Disordered" evidence="1">
    <location>
        <begin position="1"/>
        <end position="56"/>
    </location>
</feature>
<keyword evidence="3" id="KW-1185">Reference proteome</keyword>
<feature type="compositionally biased region" description="Acidic residues" evidence="1">
    <location>
        <begin position="85"/>
        <end position="102"/>
    </location>
</feature>
<feature type="compositionally biased region" description="Basic and acidic residues" evidence="1">
    <location>
        <begin position="75"/>
        <end position="84"/>
    </location>
</feature>
<feature type="region of interest" description="Disordered" evidence="1">
    <location>
        <begin position="75"/>
        <end position="120"/>
    </location>
</feature>
<name>A0ABN2TRQ0_9MICO</name>
<evidence type="ECO:0000256" key="1">
    <source>
        <dbReference type="SAM" id="MobiDB-lite"/>
    </source>
</evidence>
<comment type="caution">
    <text evidence="2">The sequence shown here is derived from an EMBL/GenBank/DDBJ whole genome shotgun (WGS) entry which is preliminary data.</text>
</comment>
<protein>
    <submittedName>
        <fullName evidence="2">Uncharacterized protein</fullName>
    </submittedName>
</protein>
<reference evidence="2 3" key="1">
    <citation type="journal article" date="2019" name="Int. J. Syst. Evol. Microbiol.">
        <title>The Global Catalogue of Microorganisms (GCM) 10K type strain sequencing project: providing services to taxonomists for standard genome sequencing and annotation.</title>
        <authorList>
            <consortium name="The Broad Institute Genomics Platform"/>
            <consortium name="The Broad Institute Genome Sequencing Center for Infectious Disease"/>
            <person name="Wu L."/>
            <person name="Ma J."/>
        </authorList>
    </citation>
    <scope>NUCLEOTIDE SEQUENCE [LARGE SCALE GENOMIC DNA]</scope>
    <source>
        <strain evidence="2 3">JCM 14283</strain>
    </source>
</reference>
<proteinExistence type="predicted"/>
<accession>A0ABN2TRQ0</accession>
<dbReference type="EMBL" id="BAAANB010000001">
    <property type="protein sequence ID" value="GAA2017588.1"/>
    <property type="molecule type" value="Genomic_DNA"/>
</dbReference>
<evidence type="ECO:0000313" key="3">
    <source>
        <dbReference type="Proteomes" id="UP001501285"/>
    </source>
</evidence>
<feature type="compositionally biased region" description="Basic and acidic residues" evidence="1">
    <location>
        <begin position="1"/>
        <end position="20"/>
    </location>
</feature>